<evidence type="ECO:0000259" key="2">
    <source>
        <dbReference type="Pfam" id="PF00582"/>
    </source>
</evidence>
<dbReference type="AlphaFoldDB" id="A0A7W6J593"/>
<dbReference type="PANTHER" id="PTHR46268">
    <property type="entry name" value="STRESS RESPONSE PROTEIN NHAX"/>
    <property type="match status" value="1"/>
</dbReference>
<protein>
    <submittedName>
        <fullName evidence="3">Nucleotide-binding universal stress UspA family protein</fullName>
    </submittedName>
</protein>
<evidence type="ECO:0000256" key="1">
    <source>
        <dbReference type="ARBA" id="ARBA00008791"/>
    </source>
</evidence>
<comment type="caution">
    <text evidence="3">The sequence shown here is derived from an EMBL/GenBank/DDBJ whole genome shotgun (WGS) entry which is preliminary data.</text>
</comment>
<sequence>MAYKTIVCVLSNARNADNLLQCAIDQARRNDAHLIGLHVEQVSIAPLAAPMAMPDPVSIQALQDAARETSNELKGIFEEACRREGISCDWRNVVSMSGYGAGSSTDILRCADLIVAAQADPSYASDDSEIEQVLFESGRPVLLVPYIFTTAKPINRVLIGWNGTREATRAVFDALPFLKKAQSVEVFTVDPETSGDQAADLAGAELAATLARHGIKVNVVAVASEGLSPATVLENRLSDASIDLLVIGAYGKSRLREMLFGGVTRTLLDSMTALTLMSR</sequence>
<dbReference type="CDD" id="cd00293">
    <property type="entry name" value="USP-like"/>
    <property type="match status" value="1"/>
</dbReference>
<reference evidence="3 4" key="1">
    <citation type="submission" date="2020-08" db="EMBL/GenBank/DDBJ databases">
        <title>Genomic Encyclopedia of Type Strains, Phase IV (KMG-IV): sequencing the most valuable type-strain genomes for metagenomic binning, comparative biology and taxonomic classification.</title>
        <authorList>
            <person name="Goeker M."/>
        </authorList>
    </citation>
    <scope>NUCLEOTIDE SEQUENCE [LARGE SCALE GENOMIC DNA]</scope>
    <source>
        <strain evidence="3 4">DSM 29853</strain>
    </source>
</reference>
<comment type="similarity">
    <text evidence="1">Belongs to the universal stress protein A family.</text>
</comment>
<name>A0A7W6J593_9HYPH</name>
<gene>
    <name evidence="3" type="ORF">GGR23_002225</name>
</gene>
<dbReference type="PANTHER" id="PTHR46268:SF15">
    <property type="entry name" value="UNIVERSAL STRESS PROTEIN HP_0031"/>
    <property type="match status" value="1"/>
</dbReference>
<evidence type="ECO:0000313" key="3">
    <source>
        <dbReference type="EMBL" id="MBB4065038.1"/>
    </source>
</evidence>
<proteinExistence type="inferred from homology"/>
<dbReference type="SUPFAM" id="SSF52402">
    <property type="entry name" value="Adenine nucleotide alpha hydrolases-like"/>
    <property type="match status" value="2"/>
</dbReference>
<dbReference type="Gene3D" id="3.40.50.12370">
    <property type="match status" value="1"/>
</dbReference>
<dbReference type="EMBL" id="JACIEZ010000003">
    <property type="protein sequence ID" value="MBB4065038.1"/>
    <property type="molecule type" value="Genomic_DNA"/>
</dbReference>
<accession>A0A7W6J593</accession>
<dbReference type="RefSeq" id="WP_183366315.1">
    <property type="nucleotide sequence ID" value="NZ_JACIEZ010000003.1"/>
</dbReference>
<evidence type="ECO:0000313" key="4">
    <source>
        <dbReference type="Proteomes" id="UP000528286"/>
    </source>
</evidence>
<keyword evidence="4" id="KW-1185">Reference proteome</keyword>
<dbReference type="Proteomes" id="UP000528286">
    <property type="component" value="Unassembled WGS sequence"/>
</dbReference>
<organism evidence="3 4">
    <name type="scientific">Gellertiella hungarica</name>
    <dbReference type="NCBI Taxonomy" id="1572859"/>
    <lineage>
        <taxon>Bacteria</taxon>
        <taxon>Pseudomonadati</taxon>
        <taxon>Pseudomonadota</taxon>
        <taxon>Alphaproteobacteria</taxon>
        <taxon>Hyphomicrobiales</taxon>
        <taxon>Rhizobiaceae</taxon>
        <taxon>Gellertiella</taxon>
    </lineage>
</organism>
<dbReference type="InterPro" id="IPR006016">
    <property type="entry name" value="UspA"/>
</dbReference>
<dbReference type="Pfam" id="PF00582">
    <property type="entry name" value="Usp"/>
    <property type="match status" value="1"/>
</dbReference>
<feature type="domain" description="UspA" evidence="2">
    <location>
        <begin position="156"/>
        <end position="271"/>
    </location>
</feature>